<keyword evidence="1" id="KW-0472">Membrane</keyword>
<keyword evidence="3" id="KW-1185">Reference proteome</keyword>
<protein>
    <submittedName>
        <fullName evidence="2">Uncharacterized protein</fullName>
    </submittedName>
</protein>
<feature type="transmembrane region" description="Helical" evidence="1">
    <location>
        <begin position="37"/>
        <end position="55"/>
    </location>
</feature>
<keyword evidence="1" id="KW-0812">Transmembrane</keyword>
<feature type="transmembrane region" description="Helical" evidence="1">
    <location>
        <begin position="6"/>
        <end position="25"/>
    </location>
</feature>
<gene>
    <name evidence="2" type="ORF">BAGA_20860</name>
</gene>
<reference evidence="2 3" key="1">
    <citation type="submission" date="2014-06" db="EMBL/GenBank/DDBJ databases">
        <title>Draft genome sequence of Bacillus gaemokensis JCM 15801 (MCCC 1A00707).</title>
        <authorList>
            <person name="Lai Q."/>
            <person name="Liu Y."/>
            <person name="Shao Z."/>
        </authorList>
    </citation>
    <scope>NUCLEOTIDE SEQUENCE [LARGE SCALE GENOMIC DNA]</scope>
    <source>
        <strain evidence="2 3">JCM 15801</strain>
    </source>
</reference>
<organism evidence="2 3">
    <name type="scientific">Bacillus gaemokensis</name>
    <dbReference type="NCBI Taxonomy" id="574375"/>
    <lineage>
        <taxon>Bacteria</taxon>
        <taxon>Bacillati</taxon>
        <taxon>Bacillota</taxon>
        <taxon>Bacilli</taxon>
        <taxon>Bacillales</taxon>
        <taxon>Bacillaceae</taxon>
        <taxon>Bacillus</taxon>
        <taxon>Bacillus cereus group</taxon>
    </lineage>
</organism>
<dbReference type="EMBL" id="JOTM01000039">
    <property type="protein sequence ID" value="KEK22132.1"/>
    <property type="molecule type" value="Genomic_DNA"/>
</dbReference>
<evidence type="ECO:0000256" key="1">
    <source>
        <dbReference type="SAM" id="Phobius"/>
    </source>
</evidence>
<dbReference type="Proteomes" id="UP000027778">
    <property type="component" value="Unassembled WGS sequence"/>
</dbReference>
<sequence>MDHDMISVLIWIITGIVAYLCYKTLDIEQEKLENGKYDIYGFGIVAISFIGMYILRTFLTDRTDLQTLFILISIVTNGIGIMYMAKQFIYDYHHNKLPPFHRK</sequence>
<proteinExistence type="predicted"/>
<dbReference type="AlphaFoldDB" id="A0A073K6N5"/>
<feature type="transmembrane region" description="Helical" evidence="1">
    <location>
        <begin position="67"/>
        <end position="85"/>
    </location>
</feature>
<keyword evidence="1" id="KW-1133">Transmembrane helix</keyword>
<dbReference type="STRING" id="574375.AZF08_26195"/>
<evidence type="ECO:0000313" key="3">
    <source>
        <dbReference type="Proteomes" id="UP000027778"/>
    </source>
</evidence>
<evidence type="ECO:0000313" key="2">
    <source>
        <dbReference type="EMBL" id="KEK22132.1"/>
    </source>
</evidence>
<name>A0A073K6N5_9BACI</name>
<dbReference type="RefSeq" id="WP_033678010.1">
    <property type="nucleotide sequence ID" value="NZ_JOTM01000039.1"/>
</dbReference>
<accession>A0A073K6N5</accession>
<comment type="caution">
    <text evidence="2">The sequence shown here is derived from an EMBL/GenBank/DDBJ whole genome shotgun (WGS) entry which is preliminary data.</text>
</comment>